<evidence type="ECO:0000256" key="3">
    <source>
        <dbReference type="ARBA" id="ARBA00022448"/>
    </source>
</evidence>
<dbReference type="InterPro" id="IPR039672">
    <property type="entry name" value="MFS_2"/>
</dbReference>
<protein>
    <submittedName>
        <fullName evidence="10">Glycoside/pentoside/hexuronide transporter</fullName>
    </submittedName>
</protein>
<dbReference type="Proteomes" id="UP000031518">
    <property type="component" value="Unassembled WGS sequence"/>
</dbReference>
<feature type="domain" description="Major facilitator superfamily (MFS) profile" evidence="9">
    <location>
        <begin position="1"/>
        <end position="475"/>
    </location>
</feature>
<keyword evidence="4" id="KW-1003">Cell membrane</keyword>
<comment type="subcellular location">
    <subcellularLocation>
        <location evidence="1">Cell membrane</location>
        <topology evidence="1">Multi-pass membrane protein</topology>
    </subcellularLocation>
</comment>
<keyword evidence="11" id="KW-1185">Reference proteome</keyword>
<dbReference type="OrthoDB" id="9764596at2"/>
<feature type="transmembrane region" description="Helical" evidence="8">
    <location>
        <begin position="305"/>
        <end position="328"/>
    </location>
</feature>
<feature type="transmembrane region" description="Helical" evidence="8">
    <location>
        <begin position="185"/>
        <end position="207"/>
    </location>
</feature>
<dbReference type="SUPFAM" id="SSF103473">
    <property type="entry name" value="MFS general substrate transporter"/>
    <property type="match status" value="1"/>
</dbReference>
<keyword evidence="6 8" id="KW-1133">Transmembrane helix</keyword>
<feature type="transmembrane region" description="Helical" evidence="8">
    <location>
        <begin position="150"/>
        <end position="173"/>
    </location>
</feature>
<dbReference type="PANTHER" id="PTHR11328">
    <property type="entry name" value="MAJOR FACILITATOR SUPERFAMILY DOMAIN-CONTAINING PROTEIN"/>
    <property type="match status" value="1"/>
</dbReference>
<proteinExistence type="inferred from homology"/>
<evidence type="ECO:0000256" key="7">
    <source>
        <dbReference type="ARBA" id="ARBA00023136"/>
    </source>
</evidence>
<dbReference type="AlphaFoldDB" id="A0A0B6WVM8"/>
<dbReference type="Gene3D" id="1.20.1250.20">
    <property type="entry name" value="MFS general substrate transporter like domains"/>
    <property type="match status" value="2"/>
</dbReference>
<comment type="similarity">
    <text evidence="2">Belongs to the sodium:galactoside symporter (TC 2.A.2) family.</text>
</comment>
<feature type="transmembrane region" description="Helical" evidence="8">
    <location>
        <begin position="228"/>
        <end position="250"/>
    </location>
</feature>
<dbReference type="InterPro" id="IPR001927">
    <property type="entry name" value="Na/Gal_symport"/>
</dbReference>
<evidence type="ECO:0000256" key="8">
    <source>
        <dbReference type="SAM" id="Phobius"/>
    </source>
</evidence>
<evidence type="ECO:0000256" key="1">
    <source>
        <dbReference type="ARBA" id="ARBA00004651"/>
    </source>
</evidence>
<dbReference type="InterPro" id="IPR036259">
    <property type="entry name" value="MFS_trans_sf"/>
</dbReference>
<feature type="transmembrane region" description="Helical" evidence="8">
    <location>
        <begin position="340"/>
        <end position="359"/>
    </location>
</feature>
<reference evidence="10 11" key="1">
    <citation type="submission" date="2013-12" db="EMBL/GenBank/DDBJ databases">
        <authorList>
            <person name="Stott M."/>
        </authorList>
    </citation>
    <scope>NUCLEOTIDE SEQUENCE [LARGE SCALE GENOMIC DNA]</scope>
    <source>
        <strain evidence="10 11">K22</strain>
    </source>
</reference>
<dbReference type="RefSeq" id="WP_041975177.1">
    <property type="nucleotide sequence ID" value="NZ_CBXV010000004.1"/>
</dbReference>
<evidence type="ECO:0000256" key="4">
    <source>
        <dbReference type="ARBA" id="ARBA00022475"/>
    </source>
</evidence>
<dbReference type="STRING" id="454194.PYK22_01129"/>
<dbReference type="EMBL" id="CBXV010000004">
    <property type="protein sequence ID" value="CDM65131.1"/>
    <property type="molecule type" value="Genomic_DNA"/>
</dbReference>
<dbReference type="PROSITE" id="PS00872">
    <property type="entry name" value="NA_GALACTOSIDE_SYMP"/>
    <property type="match status" value="1"/>
</dbReference>
<evidence type="ECO:0000259" key="9">
    <source>
        <dbReference type="PROSITE" id="PS50850"/>
    </source>
</evidence>
<dbReference type="CDD" id="cd17332">
    <property type="entry name" value="MFS_MelB_like"/>
    <property type="match status" value="1"/>
</dbReference>
<feature type="transmembrane region" description="Helical" evidence="8">
    <location>
        <begin position="449"/>
        <end position="471"/>
    </location>
</feature>
<keyword evidence="5 8" id="KW-0812">Transmembrane</keyword>
<evidence type="ECO:0000256" key="5">
    <source>
        <dbReference type="ARBA" id="ARBA00022692"/>
    </source>
</evidence>
<dbReference type="GO" id="GO:0005886">
    <property type="term" value="C:plasma membrane"/>
    <property type="evidence" value="ECO:0007669"/>
    <property type="project" value="UniProtKB-SubCell"/>
</dbReference>
<dbReference type="PANTHER" id="PTHR11328:SF24">
    <property type="entry name" value="MAJOR FACILITATOR SUPERFAMILY (MFS) PROFILE DOMAIN-CONTAINING PROTEIN"/>
    <property type="match status" value="1"/>
</dbReference>
<dbReference type="GO" id="GO:0015293">
    <property type="term" value="F:symporter activity"/>
    <property type="evidence" value="ECO:0007669"/>
    <property type="project" value="InterPro"/>
</dbReference>
<feature type="transmembrane region" description="Helical" evidence="8">
    <location>
        <begin position="115"/>
        <end position="138"/>
    </location>
</feature>
<name>A0A0B6WVM8_9BACT</name>
<gene>
    <name evidence="10" type="ORF">PYK22_01129</name>
</gene>
<sequence length="502" mass="54718">MADRIHRLPVKEKLGYALGDVATNFFFQSMILYQTRFYTDTAGLSAAAVGSMFLVLRLADAFFDPVIGALADRTETRWGKFRPWILFTAIPFGVIFWLVYVVPDFGPTGKLIYAYVTYTLVMILYSASNTPYSALMGVMTPDASERSSIASYRFVGALVGQFIIQALPLPLVVKFGGSVNSARGWAITMAIFGAAIVVLNLIAFVSTRERVAPPPEQKPSLREDLRNVFTCGPWVVMFVLTLLVFTMLVVRGSSTNYFFAYYLDQQQLRAFLDRLGLAAANGAATWWEMVLDSLGLLVKADGSNAAAVGLSLFFVLGSLVQIVGIILSKPLADRFGKKEVFIAGVAVTAVATALIFSAGPTSIGYVFALGILWAIGWGPTVPLLWVMIADVADYSEWKTARRATGFMYAGILFALKAGLSLGGALSAWVLEAYGYVPNVAQTERALLGIRLGASIYPAVALAFVLICLVIYPIGKRLNLRIQNELEERRKGYAPQTVPSTMK</sequence>
<feature type="transmembrane region" description="Helical" evidence="8">
    <location>
        <begin position="365"/>
        <end position="386"/>
    </location>
</feature>
<dbReference type="PROSITE" id="PS50850">
    <property type="entry name" value="MFS"/>
    <property type="match status" value="1"/>
</dbReference>
<dbReference type="NCBIfam" id="TIGR00792">
    <property type="entry name" value="gph"/>
    <property type="match status" value="1"/>
</dbReference>
<evidence type="ECO:0000256" key="2">
    <source>
        <dbReference type="ARBA" id="ARBA00009617"/>
    </source>
</evidence>
<reference evidence="10 11" key="2">
    <citation type="submission" date="2015-01" db="EMBL/GenBank/DDBJ databases">
        <title>Complete genome sequence of Pyrinomonas methylaliphatogenes type strain K22T.</title>
        <authorList>
            <person name="Lee K.C.Y."/>
            <person name="Power J.F."/>
            <person name="Dunfield P.F."/>
            <person name="Morgan X.C."/>
            <person name="Huttenhower C."/>
            <person name="Stott M.B."/>
        </authorList>
    </citation>
    <scope>NUCLEOTIDE SEQUENCE [LARGE SCALE GENOMIC DNA]</scope>
    <source>
        <strain evidence="10 11">K22</strain>
    </source>
</reference>
<accession>A0A0B6WVM8</accession>
<dbReference type="InterPro" id="IPR020846">
    <property type="entry name" value="MFS_dom"/>
</dbReference>
<feature type="transmembrane region" description="Helical" evidence="8">
    <location>
        <begin position="406"/>
        <end position="429"/>
    </location>
</feature>
<feature type="transmembrane region" description="Helical" evidence="8">
    <location>
        <begin position="84"/>
        <end position="103"/>
    </location>
</feature>
<dbReference type="InterPro" id="IPR018043">
    <property type="entry name" value="Na/Gal_symport_CS"/>
</dbReference>
<organism evidence="10 11">
    <name type="scientific">Pyrinomonas methylaliphatogenes</name>
    <dbReference type="NCBI Taxonomy" id="454194"/>
    <lineage>
        <taxon>Bacteria</taxon>
        <taxon>Pseudomonadati</taxon>
        <taxon>Acidobacteriota</taxon>
        <taxon>Blastocatellia</taxon>
        <taxon>Blastocatellales</taxon>
        <taxon>Pyrinomonadaceae</taxon>
        <taxon>Pyrinomonas</taxon>
    </lineage>
</organism>
<keyword evidence="3" id="KW-0813">Transport</keyword>
<dbReference type="GO" id="GO:0006814">
    <property type="term" value="P:sodium ion transport"/>
    <property type="evidence" value="ECO:0007669"/>
    <property type="project" value="InterPro"/>
</dbReference>
<dbReference type="GO" id="GO:0008643">
    <property type="term" value="P:carbohydrate transport"/>
    <property type="evidence" value="ECO:0007669"/>
    <property type="project" value="InterPro"/>
</dbReference>
<keyword evidence="7 8" id="KW-0472">Membrane</keyword>
<evidence type="ECO:0000256" key="6">
    <source>
        <dbReference type="ARBA" id="ARBA00022989"/>
    </source>
</evidence>
<evidence type="ECO:0000313" key="10">
    <source>
        <dbReference type="EMBL" id="CDM65131.1"/>
    </source>
</evidence>
<evidence type="ECO:0000313" key="11">
    <source>
        <dbReference type="Proteomes" id="UP000031518"/>
    </source>
</evidence>
<dbReference type="Pfam" id="PF13347">
    <property type="entry name" value="MFS_2"/>
    <property type="match status" value="1"/>
</dbReference>